<dbReference type="EMBL" id="JBHMEY010000067">
    <property type="protein sequence ID" value="MFB9098149.1"/>
    <property type="molecule type" value="Genomic_DNA"/>
</dbReference>
<sequence length="218" mass="25479">MDYLKNIEIDLLFRIDFLELMNAEQIDSNHSKFEVQKKLIKDKYDFKNYFNRSGYDYVRLSEIKDDLLAYKKYLSDLIAIDSFNCCQLEQAIGLFHNSELKAFLSTDVGLCYDSLAHFNAVEAIITKGESNLEEINTFYGKLINDNTIKLYYSLKKSNIDISNKEELACFHVNKDEFEMQLNLLKSEVALFFSVLAKDLKKDNNAIEMQDFIDEVFLK</sequence>
<name>A0ABV5GRY1_9FLAO</name>
<protein>
    <submittedName>
        <fullName evidence="1">Uncharacterized protein</fullName>
    </submittedName>
</protein>
<comment type="caution">
    <text evidence="1">The sequence shown here is derived from an EMBL/GenBank/DDBJ whole genome shotgun (WGS) entry which is preliminary data.</text>
</comment>
<evidence type="ECO:0000313" key="2">
    <source>
        <dbReference type="Proteomes" id="UP001589607"/>
    </source>
</evidence>
<dbReference type="Proteomes" id="UP001589607">
    <property type="component" value="Unassembled WGS sequence"/>
</dbReference>
<reference evidence="1 2" key="1">
    <citation type="submission" date="2024-09" db="EMBL/GenBank/DDBJ databases">
        <authorList>
            <person name="Sun Q."/>
            <person name="Mori K."/>
        </authorList>
    </citation>
    <scope>NUCLEOTIDE SEQUENCE [LARGE SCALE GENOMIC DNA]</scope>
    <source>
        <strain evidence="1 2">CECT 7955</strain>
    </source>
</reference>
<keyword evidence="2" id="KW-1185">Reference proteome</keyword>
<dbReference type="RefSeq" id="WP_236456236.1">
    <property type="nucleotide sequence ID" value="NZ_CBCSGE010000003.1"/>
</dbReference>
<evidence type="ECO:0000313" key="1">
    <source>
        <dbReference type="EMBL" id="MFB9098149.1"/>
    </source>
</evidence>
<gene>
    <name evidence="1" type="ORF">ACFFVF_16645</name>
</gene>
<proteinExistence type="predicted"/>
<organism evidence="1 2">
    <name type="scientific">Flavobacterium jumunjinense</name>
    <dbReference type="NCBI Taxonomy" id="998845"/>
    <lineage>
        <taxon>Bacteria</taxon>
        <taxon>Pseudomonadati</taxon>
        <taxon>Bacteroidota</taxon>
        <taxon>Flavobacteriia</taxon>
        <taxon>Flavobacteriales</taxon>
        <taxon>Flavobacteriaceae</taxon>
        <taxon>Flavobacterium</taxon>
    </lineage>
</organism>
<accession>A0ABV5GRY1</accession>